<accession>A0AA42C4N1</accession>
<dbReference type="RefSeq" id="WP_282590562.1">
    <property type="nucleotide sequence ID" value="NZ_JAPAAF010000004.1"/>
</dbReference>
<sequence length="141" mass="16593">MEDKKMTLSSKPRVIKDYEKLDEAIKEQIKLVYPNGFSQHLITFTNKDGLLVSALPFETEDKYYLVRMTTQEAIDIISEDEDYDDEGVLKEESREAYEDKYSDDIDIPDNIEDEEEDDSYDDDDLDDDDDMDDEDMEEDED</sequence>
<evidence type="ECO:0000313" key="2">
    <source>
        <dbReference type="EMBL" id="MCW0481953.1"/>
    </source>
</evidence>
<dbReference type="Proteomes" id="UP001163821">
    <property type="component" value="Unassembled WGS sequence"/>
</dbReference>
<comment type="caution">
    <text evidence="2">The sequence shown here is derived from an EMBL/GenBank/DDBJ whole genome shotgun (WGS) entry which is preliminary data.</text>
</comment>
<organism evidence="2 3">
    <name type="scientific">Gaoshiqia sediminis</name>
    <dbReference type="NCBI Taxonomy" id="2986998"/>
    <lineage>
        <taxon>Bacteria</taxon>
        <taxon>Pseudomonadati</taxon>
        <taxon>Bacteroidota</taxon>
        <taxon>Bacteroidia</taxon>
        <taxon>Marinilabiliales</taxon>
        <taxon>Prolixibacteraceae</taxon>
        <taxon>Gaoshiqia</taxon>
    </lineage>
</organism>
<feature type="region of interest" description="Disordered" evidence="1">
    <location>
        <begin position="77"/>
        <end position="141"/>
    </location>
</feature>
<dbReference type="EMBL" id="JAPAAF010000004">
    <property type="protein sequence ID" value="MCW0481953.1"/>
    <property type="molecule type" value="Genomic_DNA"/>
</dbReference>
<gene>
    <name evidence="2" type="ORF">N2K84_04365</name>
</gene>
<protein>
    <submittedName>
        <fullName evidence="2">Uncharacterized protein</fullName>
    </submittedName>
</protein>
<feature type="compositionally biased region" description="Acidic residues" evidence="1">
    <location>
        <begin position="104"/>
        <end position="141"/>
    </location>
</feature>
<feature type="compositionally biased region" description="Basic and acidic residues" evidence="1">
    <location>
        <begin position="87"/>
        <end position="103"/>
    </location>
</feature>
<evidence type="ECO:0000256" key="1">
    <source>
        <dbReference type="SAM" id="MobiDB-lite"/>
    </source>
</evidence>
<evidence type="ECO:0000313" key="3">
    <source>
        <dbReference type="Proteomes" id="UP001163821"/>
    </source>
</evidence>
<name>A0AA42C4N1_9BACT</name>
<dbReference type="AlphaFoldDB" id="A0AA42C4N1"/>
<reference evidence="2" key="1">
    <citation type="submission" date="2022-10" db="EMBL/GenBank/DDBJ databases">
        <title>Gaoshiqiia sediminis gen. nov., sp. nov., isolated from coastal sediment.</title>
        <authorList>
            <person name="Yu W.X."/>
            <person name="Mu D.S."/>
            <person name="Du J.Z."/>
            <person name="Liang Y.Q."/>
        </authorList>
    </citation>
    <scope>NUCLEOTIDE SEQUENCE</scope>
    <source>
        <strain evidence="2">A06</strain>
    </source>
</reference>
<feature type="compositionally biased region" description="Acidic residues" evidence="1">
    <location>
        <begin position="77"/>
        <end position="86"/>
    </location>
</feature>
<keyword evidence="3" id="KW-1185">Reference proteome</keyword>
<proteinExistence type="predicted"/>